<dbReference type="InterPro" id="IPR042099">
    <property type="entry name" value="ANL_N_sf"/>
</dbReference>
<protein>
    <submittedName>
        <fullName evidence="1">Acyl-CoA synthetase</fullName>
    </submittedName>
</protein>
<reference evidence="1 2" key="1">
    <citation type="submission" date="2019-06" db="EMBL/GenBank/DDBJ databases">
        <title>Whole genome shotgun sequence of Cellulomonas uda NBRC 3747.</title>
        <authorList>
            <person name="Hosoyama A."/>
            <person name="Uohara A."/>
            <person name="Ohji S."/>
            <person name="Ichikawa N."/>
        </authorList>
    </citation>
    <scope>NUCLEOTIDE SEQUENCE [LARGE SCALE GENOMIC DNA]</scope>
    <source>
        <strain evidence="1 2">NBRC 3747</strain>
    </source>
</reference>
<dbReference type="InterPro" id="IPR017523">
    <property type="entry name" value="Rv3268"/>
</dbReference>
<name>A0A4Y3KAF1_CELUD</name>
<dbReference type="RefSeq" id="WP_141318011.1">
    <property type="nucleotide sequence ID" value="NZ_BJLP01000002.1"/>
</dbReference>
<organism evidence="1 2">
    <name type="scientific">Cellulomonas uda</name>
    <dbReference type="NCBI Taxonomy" id="1714"/>
    <lineage>
        <taxon>Bacteria</taxon>
        <taxon>Bacillati</taxon>
        <taxon>Actinomycetota</taxon>
        <taxon>Actinomycetes</taxon>
        <taxon>Micrococcales</taxon>
        <taxon>Cellulomonadaceae</taxon>
        <taxon>Cellulomonas</taxon>
    </lineage>
</organism>
<dbReference type="NCBIfam" id="TIGR03089">
    <property type="entry name" value="TIGR03089 family protein"/>
    <property type="match status" value="1"/>
</dbReference>
<sequence length="256" mass="26692">MPSHTPAPRDPAALLQLLTADPGRPRLTWYGDDGERVELSGAVLANWVAKTTNLLVEELDAGPGTGVGSDLPPHWRTVLWALATWRAGATLVVPGDATARVGDDVDVLLTTSPPEPAPRAALVVVTLAALARRADGPLPAGAVDAAAAVMTYADQLGWVPPADPARAALATDPQDPAATVRHAELAAWWSGEDADRPRVLLAPRPDVAGWLRDVLRVLAADGSVVLLSPARAAGLAQDAAAFERLVATERVTRTQA</sequence>
<dbReference type="Gene3D" id="3.40.50.12780">
    <property type="entry name" value="N-terminal domain of ligase-like"/>
    <property type="match status" value="1"/>
</dbReference>
<accession>A0A4Y3KAF1</accession>
<keyword evidence="2" id="KW-1185">Reference proteome</keyword>
<evidence type="ECO:0000313" key="2">
    <source>
        <dbReference type="Proteomes" id="UP000315842"/>
    </source>
</evidence>
<dbReference type="EMBL" id="BJLP01000002">
    <property type="protein sequence ID" value="GEA79800.1"/>
    <property type="molecule type" value="Genomic_DNA"/>
</dbReference>
<dbReference type="SUPFAM" id="SSF56801">
    <property type="entry name" value="Acetyl-CoA synthetase-like"/>
    <property type="match status" value="1"/>
</dbReference>
<dbReference type="AlphaFoldDB" id="A0A4Y3KAF1"/>
<dbReference type="Proteomes" id="UP000315842">
    <property type="component" value="Unassembled WGS sequence"/>
</dbReference>
<proteinExistence type="predicted"/>
<comment type="caution">
    <text evidence="1">The sequence shown here is derived from an EMBL/GenBank/DDBJ whole genome shotgun (WGS) entry which is preliminary data.</text>
</comment>
<gene>
    <name evidence="1" type="ORF">CUD01_02440</name>
</gene>
<evidence type="ECO:0000313" key="1">
    <source>
        <dbReference type="EMBL" id="GEA79800.1"/>
    </source>
</evidence>